<dbReference type="RefSeq" id="WP_343916051.1">
    <property type="nucleotide sequence ID" value="NZ_BAAAJT010000002.1"/>
</dbReference>
<dbReference type="EMBL" id="JBHUGD010000003">
    <property type="protein sequence ID" value="MFD1946142.1"/>
    <property type="molecule type" value="Genomic_DNA"/>
</dbReference>
<gene>
    <name evidence="2" type="ORF">ACFSDE_05020</name>
</gene>
<dbReference type="Proteomes" id="UP001597351">
    <property type="component" value="Unassembled WGS sequence"/>
</dbReference>
<keyword evidence="3" id="KW-1185">Reference proteome</keyword>
<name>A0ABW4THM6_9ACTN</name>
<protein>
    <recommendedName>
        <fullName evidence="4">Sulfotransferase family protein</fullName>
    </recommendedName>
</protein>
<feature type="region of interest" description="Disordered" evidence="1">
    <location>
        <begin position="141"/>
        <end position="165"/>
    </location>
</feature>
<comment type="caution">
    <text evidence="2">The sequence shown here is derived from an EMBL/GenBank/DDBJ whole genome shotgun (WGS) entry which is preliminary data.</text>
</comment>
<evidence type="ECO:0000313" key="3">
    <source>
        <dbReference type="Proteomes" id="UP001597351"/>
    </source>
</evidence>
<organism evidence="2 3">
    <name type="scientific">Nocardioides aestuarii</name>
    <dbReference type="NCBI Taxonomy" id="252231"/>
    <lineage>
        <taxon>Bacteria</taxon>
        <taxon>Bacillati</taxon>
        <taxon>Actinomycetota</taxon>
        <taxon>Actinomycetes</taxon>
        <taxon>Propionibacteriales</taxon>
        <taxon>Nocardioidaceae</taxon>
        <taxon>Nocardioides</taxon>
    </lineage>
</organism>
<sequence>MVDRVVLHIGTMKSGTSYLQRVLESGVLENVEAFYAGGAFRAQSRAVDGLPLITKRGGGKAWRDLAARTLERTGTAVYSHEFLSFASEQRVQQVVEPFAGTPVEVVLTVRDQHSALPAQWQSFVRNKGLESWDDYLAAVQGSRRATRSRPRSGPTSPKPAQNYRRTQDVPRMVRAWSGNPGVAQVSVVTVPRAGAPAELLWQRFGEASGLASVSPPDAGVRVNESLGYASCDLLRRLNESLVGLPRLAYERARRQPVQALLPLRDHEQRPVTDRAGGATARKLNQKILRAASRDGVRLVGSADDLPVTDPANEPLAVPPADAEEVRRALGVAWEACLPGAAPPPDDLDAGVAELGRRLAVRFG</sequence>
<evidence type="ECO:0008006" key="4">
    <source>
        <dbReference type="Google" id="ProtNLM"/>
    </source>
</evidence>
<reference evidence="3" key="1">
    <citation type="journal article" date="2019" name="Int. J. Syst. Evol. Microbiol.">
        <title>The Global Catalogue of Microorganisms (GCM) 10K type strain sequencing project: providing services to taxonomists for standard genome sequencing and annotation.</title>
        <authorList>
            <consortium name="The Broad Institute Genomics Platform"/>
            <consortium name="The Broad Institute Genome Sequencing Center for Infectious Disease"/>
            <person name="Wu L."/>
            <person name="Ma J."/>
        </authorList>
    </citation>
    <scope>NUCLEOTIDE SEQUENCE [LARGE SCALE GENOMIC DNA]</scope>
    <source>
        <strain evidence="3">CGMCC 1.12477</strain>
    </source>
</reference>
<evidence type="ECO:0000256" key="1">
    <source>
        <dbReference type="SAM" id="MobiDB-lite"/>
    </source>
</evidence>
<evidence type="ECO:0000313" key="2">
    <source>
        <dbReference type="EMBL" id="MFD1946142.1"/>
    </source>
</evidence>
<proteinExistence type="predicted"/>
<accession>A0ABW4THM6</accession>